<dbReference type="InterPro" id="IPR029063">
    <property type="entry name" value="SAM-dependent_MTases_sf"/>
</dbReference>
<dbReference type="InterPro" id="IPR035965">
    <property type="entry name" value="PAS-like_dom_sf"/>
</dbReference>
<dbReference type="PROSITE" id="PS50113">
    <property type="entry name" value="PAC"/>
    <property type="match status" value="1"/>
</dbReference>
<dbReference type="Pfam" id="PF13596">
    <property type="entry name" value="PAS_10"/>
    <property type="match status" value="1"/>
</dbReference>
<dbReference type="InterPro" id="IPR022641">
    <property type="entry name" value="CheR_N"/>
</dbReference>
<feature type="coiled-coil region" evidence="7">
    <location>
        <begin position="666"/>
        <end position="728"/>
    </location>
</feature>
<feature type="domain" description="PAC" evidence="10">
    <location>
        <begin position="1061"/>
        <end position="1114"/>
    </location>
</feature>
<evidence type="ECO:0000313" key="14">
    <source>
        <dbReference type="Proteomes" id="UP001597094"/>
    </source>
</evidence>
<dbReference type="InterPro" id="IPR035909">
    <property type="entry name" value="CheB_C"/>
</dbReference>
<dbReference type="Gene3D" id="3.40.50.150">
    <property type="entry name" value="Vaccinia Virus protein VP39"/>
    <property type="match status" value="1"/>
</dbReference>
<dbReference type="PROSITE" id="PS50122">
    <property type="entry name" value="CHEB"/>
    <property type="match status" value="1"/>
</dbReference>
<dbReference type="InterPro" id="IPR050903">
    <property type="entry name" value="Bact_Chemotaxis_MeTrfase"/>
</dbReference>
<feature type="domain" description="Histidine kinase" evidence="8">
    <location>
        <begin position="1137"/>
        <end position="1326"/>
    </location>
</feature>
<evidence type="ECO:0000256" key="1">
    <source>
        <dbReference type="ARBA" id="ARBA00001541"/>
    </source>
</evidence>
<feature type="active site" evidence="6">
    <location>
        <position position="59"/>
    </location>
</feature>
<evidence type="ECO:0000256" key="6">
    <source>
        <dbReference type="PROSITE-ProRule" id="PRU00050"/>
    </source>
</evidence>
<dbReference type="PROSITE" id="PS50123">
    <property type="entry name" value="CHER"/>
    <property type="match status" value="1"/>
</dbReference>
<keyword evidence="3" id="KW-0489">Methyltransferase</keyword>
<dbReference type="InterPro" id="IPR022642">
    <property type="entry name" value="CheR_C"/>
</dbReference>
<dbReference type="Pfam" id="PF08447">
    <property type="entry name" value="PAS_3"/>
    <property type="match status" value="1"/>
</dbReference>
<dbReference type="SMART" id="SM00138">
    <property type="entry name" value="MeTrc"/>
    <property type="match status" value="1"/>
</dbReference>
<sequence length="1326" mass="150590">MAETDNQHEDQKPGSVARRKAEQDMFVIGIGASAGGLQALETLFSGMPQDSVAYVIVQHISSEYRSMLSELLAQYSTLKVQEAEHNMLVEANKVYVIPNNKAITIQNNHLKLADKTNVVRSRTIDTFFASLAADKKKHAIGIILSGTGTDGTLGVEAIKKAGGMVLVQDPASARFDSMPRSAINSGHADYVLPPELMPNEIFNHVKVDPITNHVVDLVNSETEASFFQILDMVHERTGIDFSNYKRPTIIRRIGRRMAIVDMTTLIDYLDYLNINPDEVETLSKEFLIGVTKFFRDEEAYQVLADKVIPNLVDSKKNNEQLRIWVAGCSTGEEAYSIAILVREHMDKAKKELEVKIFASDIDRDALEFAGKGIYSKSSVSEVSADRLDDFFVQEEGKYRVCQRVRRMVIFAPHNVANDPPFSRIDLVSCRNMLIYLNPILQKKVIDKFHYALLIGGYMFLGSSESIGELRNFEEVNKKWKIFRNRESARSLGGSMDNFSNRGLSKRGPVQAAPTLTHDLSIKQLLQRSFNELLNETILEEYGYAAVYIDENYDVLHGAGKFKNYLDLPEQNFTINLLKLIPQDLAVSLGTMLRKAIHDKEKLTARGIQVRDGNNLRYINIVVKPYLSEKKIAQKFVLVLLSEEQPHIPIENDQVVAFAEDHYEHRVQELEVELQYTKDDLQAVVEELETANEELQSTNEELLSSNEELQSTNEELQSLNEELHTINAEHQYKIKALVELDDDLNNYFRSTDIGQIFVDRKLIIRKYTPAATHLINLIESDIGRSIYHISNNLRYNDLIEDVRHVIMSNNIIEKQVQDKAGIWYQMRVLPYITQERKIDGAIIIFIQINELKSLHLLHAGILDSSPNAIVALKSVRNKQHAISDFSLNIINYKAQELFGHPEGKLIGKKLWSEYPQLLNSGMFERLVRVVETGSALNVEVQQSYNNRELWLHIVAVKFDDGLVLTLHDITERKQYEQTLNQQQEEIKANAEQFRTLLEAIPNITWTNTPTGENSSFNGRWYEYTGFTKEESVGWGWIKAFHPDDTDRILTDYKTSLQKGEVYNAQARIFHKSKNQYRWHLIKDVPIYNKDGEITMWIGTATDIQDQKDAEETNIKLRLSQQLEILNAIMDTQEAERSRISEALHNGLGQILYAAKLNVDNITVNGTDQKKLKENVDQLLTQGIKISRDISFELTPSVLKEFGLATAVEEIISRFSSPQLSISANIRGFENPVEHTTALSLYRIIQELLNNVVKHSEATKASVDLICKDSNVLLRVKDNGIGIAKEELNTIKGIGLNSIQTRVELLKGEMKIDATQGKGSCFEIRCKV</sequence>
<dbReference type="PANTHER" id="PTHR24422">
    <property type="entry name" value="CHEMOTAXIS PROTEIN METHYLTRANSFERASE"/>
    <property type="match status" value="1"/>
</dbReference>
<name>A0ABW3SRV8_9BACT</name>
<evidence type="ECO:0000259" key="9">
    <source>
        <dbReference type="PROSITE" id="PS50112"/>
    </source>
</evidence>
<dbReference type="InterPro" id="IPR000780">
    <property type="entry name" value="CheR_MeTrfase"/>
</dbReference>
<dbReference type="EMBL" id="JBHTLD010000156">
    <property type="protein sequence ID" value="MFD1187597.1"/>
    <property type="molecule type" value="Genomic_DNA"/>
</dbReference>
<evidence type="ECO:0000259" key="10">
    <source>
        <dbReference type="PROSITE" id="PS50113"/>
    </source>
</evidence>
<feature type="domain" description="CheB-type methylesterase" evidence="11">
    <location>
        <begin position="27"/>
        <end position="208"/>
    </location>
</feature>
<dbReference type="PROSITE" id="PS50112">
    <property type="entry name" value="PAS"/>
    <property type="match status" value="1"/>
</dbReference>
<dbReference type="InterPro" id="IPR003594">
    <property type="entry name" value="HATPase_dom"/>
</dbReference>
<comment type="caution">
    <text evidence="13">The sequence shown here is derived from an EMBL/GenBank/DDBJ whole genome shotgun (WGS) entry which is preliminary data.</text>
</comment>
<evidence type="ECO:0000259" key="8">
    <source>
        <dbReference type="PROSITE" id="PS50109"/>
    </source>
</evidence>
<dbReference type="Pfam" id="PF01739">
    <property type="entry name" value="CheR"/>
    <property type="match status" value="1"/>
</dbReference>
<evidence type="ECO:0000256" key="2">
    <source>
        <dbReference type="ARBA" id="ARBA00012534"/>
    </source>
</evidence>
<dbReference type="SUPFAM" id="SSF53335">
    <property type="entry name" value="S-adenosyl-L-methionine-dependent methyltransferases"/>
    <property type="match status" value="1"/>
</dbReference>
<keyword evidence="4" id="KW-0808">Transferase</keyword>
<dbReference type="RefSeq" id="WP_377529454.1">
    <property type="nucleotide sequence ID" value="NZ_JBHTLD010000156.1"/>
</dbReference>
<dbReference type="Gene3D" id="1.10.155.10">
    <property type="entry name" value="Chemotaxis receptor methyltransferase CheR, N-terminal domain"/>
    <property type="match status" value="1"/>
</dbReference>
<dbReference type="Pfam" id="PF03705">
    <property type="entry name" value="CheR_N"/>
    <property type="match status" value="1"/>
</dbReference>
<dbReference type="SUPFAM" id="SSF52738">
    <property type="entry name" value="Methylesterase CheB, C-terminal domain"/>
    <property type="match status" value="1"/>
</dbReference>
<dbReference type="SMART" id="SM00387">
    <property type="entry name" value="HATPase_c"/>
    <property type="match status" value="1"/>
</dbReference>
<evidence type="ECO:0000256" key="7">
    <source>
        <dbReference type="SAM" id="Coils"/>
    </source>
</evidence>
<dbReference type="PROSITE" id="PS50109">
    <property type="entry name" value="HIS_KIN"/>
    <property type="match status" value="1"/>
</dbReference>
<organism evidence="13 14">
    <name type="scientific">Pontibacter rugosus</name>
    <dbReference type="NCBI Taxonomy" id="1745966"/>
    <lineage>
        <taxon>Bacteria</taxon>
        <taxon>Pseudomonadati</taxon>
        <taxon>Bacteroidota</taxon>
        <taxon>Cytophagia</taxon>
        <taxon>Cytophagales</taxon>
        <taxon>Hymenobacteraceae</taxon>
        <taxon>Pontibacter</taxon>
    </lineage>
</organism>
<evidence type="ECO:0000256" key="3">
    <source>
        <dbReference type="ARBA" id="ARBA00022603"/>
    </source>
</evidence>
<dbReference type="EC" id="2.1.1.80" evidence="2"/>
<dbReference type="Proteomes" id="UP001597094">
    <property type="component" value="Unassembled WGS sequence"/>
</dbReference>
<dbReference type="InterPro" id="IPR000014">
    <property type="entry name" value="PAS"/>
</dbReference>
<evidence type="ECO:0000313" key="13">
    <source>
        <dbReference type="EMBL" id="MFD1187597.1"/>
    </source>
</evidence>
<keyword evidence="5" id="KW-0949">S-adenosyl-L-methionine</keyword>
<gene>
    <name evidence="13" type="ORF">ACFQ2O_15375</name>
</gene>
<keyword evidence="6" id="KW-0145">Chemotaxis</keyword>
<dbReference type="NCBIfam" id="TIGR00229">
    <property type="entry name" value="sensory_box"/>
    <property type="match status" value="1"/>
</dbReference>
<feature type="domain" description="PAS" evidence="9">
    <location>
        <begin position="988"/>
        <end position="1058"/>
    </location>
</feature>
<dbReference type="SUPFAM" id="SSF55874">
    <property type="entry name" value="ATPase domain of HSP90 chaperone/DNA topoisomerase II/histidine kinase"/>
    <property type="match status" value="1"/>
</dbReference>
<protein>
    <recommendedName>
        <fullName evidence="2">protein-glutamate O-methyltransferase</fullName>
        <ecNumber evidence="2">2.1.1.80</ecNumber>
    </recommendedName>
</protein>
<evidence type="ECO:0000256" key="4">
    <source>
        <dbReference type="ARBA" id="ARBA00022679"/>
    </source>
</evidence>
<dbReference type="Pfam" id="PF02518">
    <property type="entry name" value="HATPase_c"/>
    <property type="match status" value="1"/>
</dbReference>
<dbReference type="Pfam" id="PF08448">
    <property type="entry name" value="PAS_4"/>
    <property type="match status" value="1"/>
</dbReference>
<keyword evidence="7" id="KW-0175">Coiled coil</keyword>
<dbReference type="CDD" id="cd00130">
    <property type="entry name" value="PAS"/>
    <property type="match status" value="2"/>
</dbReference>
<evidence type="ECO:0000259" key="12">
    <source>
        <dbReference type="PROSITE" id="PS50123"/>
    </source>
</evidence>
<dbReference type="PANTHER" id="PTHR24422:SF27">
    <property type="entry name" value="PROTEIN-GLUTAMATE O-METHYLTRANSFERASE"/>
    <property type="match status" value="1"/>
</dbReference>
<keyword evidence="14" id="KW-1185">Reference proteome</keyword>
<evidence type="ECO:0000256" key="5">
    <source>
        <dbReference type="ARBA" id="ARBA00022691"/>
    </source>
</evidence>
<dbReference type="Gene3D" id="3.30.565.10">
    <property type="entry name" value="Histidine kinase-like ATPase, C-terminal domain"/>
    <property type="match status" value="1"/>
</dbReference>
<dbReference type="SUPFAM" id="SSF55785">
    <property type="entry name" value="PYP-like sensor domain (PAS domain)"/>
    <property type="match status" value="2"/>
</dbReference>
<dbReference type="InterPro" id="IPR000673">
    <property type="entry name" value="Sig_transdc_resp-reg_Me-estase"/>
</dbReference>
<accession>A0ABW3SRV8</accession>
<feature type="active site" evidence="6">
    <location>
        <position position="150"/>
    </location>
</feature>
<dbReference type="InterPro" id="IPR036890">
    <property type="entry name" value="HATPase_C_sf"/>
</dbReference>
<dbReference type="InterPro" id="IPR005467">
    <property type="entry name" value="His_kinase_dom"/>
</dbReference>
<proteinExistence type="predicted"/>
<dbReference type="SMART" id="SM00086">
    <property type="entry name" value="PAC"/>
    <property type="match status" value="2"/>
</dbReference>
<dbReference type="SMART" id="SM00091">
    <property type="entry name" value="PAS"/>
    <property type="match status" value="3"/>
</dbReference>
<feature type="domain" description="CheR-type methyltransferase" evidence="12">
    <location>
        <begin position="214"/>
        <end position="466"/>
    </location>
</feature>
<dbReference type="Gene3D" id="3.40.50.180">
    <property type="entry name" value="Methylesterase CheB, C-terminal domain"/>
    <property type="match status" value="1"/>
</dbReference>
<comment type="catalytic activity">
    <reaction evidence="1">
        <text>L-glutamyl-[protein] + S-adenosyl-L-methionine = [protein]-L-glutamate 5-O-methyl ester + S-adenosyl-L-homocysteine</text>
        <dbReference type="Rhea" id="RHEA:24452"/>
        <dbReference type="Rhea" id="RHEA-COMP:10208"/>
        <dbReference type="Rhea" id="RHEA-COMP:10311"/>
        <dbReference type="ChEBI" id="CHEBI:29973"/>
        <dbReference type="ChEBI" id="CHEBI:57856"/>
        <dbReference type="ChEBI" id="CHEBI:59789"/>
        <dbReference type="ChEBI" id="CHEBI:82795"/>
        <dbReference type="EC" id="2.1.1.80"/>
    </reaction>
</comment>
<dbReference type="InterPro" id="IPR013655">
    <property type="entry name" value="PAS_fold_3"/>
</dbReference>
<dbReference type="InterPro" id="IPR001610">
    <property type="entry name" value="PAC"/>
</dbReference>
<dbReference type="Gene3D" id="3.30.450.20">
    <property type="entry name" value="PAS domain"/>
    <property type="match status" value="2"/>
</dbReference>
<dbReference type="CDD" id="cd16434">
    <property type="entry name" value="CheB-CheR_fusion"/>
    <property type="match status" value="1"/>
</dbReference>
<dbReference type="Pfam" id="PF01339">
    <property type="entry name" value="CheB_methylest"/>
    <property type="match status" value="1"/>
</dbReference>
<dbReference type="PRINTS" id="PR00996">
    <property type="entry name" value="CHERMTFRASE"/>
</dbReference>
<dbReference type="InterPro" id="IPR000700">
    <property type="entry name" value="PAS-assoc_C"/>
</dbReference>
<dbReference type="SUPFAM" id="SSF47757">
    <property type="entry name" value="Chemotaxis receptor methyltransferase CheR, N-terminal domain"/>
    <property type="match status" value="1"/>
</dbReference>
<reference evidence="14" key="1">
    <citation type="journal article" date="2019" name="Int. J. Syst. Evol. Microbiol.">
        <title>The Global Catalogue of Microorganisms (GCM) 10K type strain sequencing project: providing services to taxonomists for standard genome sequencing and annotation.</title>
        <authorList>
            <consortium name="The Broad Institute Genomics Platform"/>
            <consortium name="The Broad Institute Genome Sequencing Center for Infectious Disease"/>
            <person name="Wu L."/>
            <person name="Ma J."/>
        </authorList>
    </citation>
    <scope>NUCLEOTIDE SEQUENCE [LARGE SCALE GENOMIC DNA]</scope>
    <source>
        <strain evidence="14">JCM 31319</strain>
    </source>
</reference>
<dbReference type="CDD" id="cd16917">
    <property type="entry name" value="HATPase_UhpB-NarQ-NarX-like"/>
    <property type="match status" value="1"/>
</dbReference>
<dbReference type="InterPro" id="IPR036804">
    <property type="entry name" value="CheR_N_sf"/>
</dbReference>
<dbReference type="InterPro" id="IPR013656">
    <property type="entry name" value="PAS_4"/>
</dbReference>
<feature type="active site" evidence="6">
    <location>
        <position position="33"/>
    </location>
</feature>
<keyword evidence="6" id="KW-0378">Hydrolase</keyword>
<evidence type="ECO:0000259" key="11">
    <source>
        <dbReference type="PROSITE" id="PS50122"/>
    </source>
</evidence>